<dbReference type="PANTHER" id="PTHR23138">
    <property type="entry name" value="RAN BINDING PROTEIN"/>
    <property type="match status" value="1"/>
</dbReference>
<comment type="caution">
    <text evidence="3">The sequence shown here is derived from an EMBL/GenBank/DDBJ whole genome shotgun (WGS) entry which is preliminary data.</text>
</comment>
<dbReference type="InterPro" id="IPR011993">
    <property type="entry name" value="PH-like_dom_sf"/>
</dbReference>
<dbReference type="Pfam" id="PF00638">
    <property type="entry name" value="Ran_BP1"/>
    <property type="match status" value="1"/>
</dbReference>
<proteinExistence type="predicted"/>
<feature type="region of interest" description="Disordered" evidence="1">
    <location>
        <begin position="1"/>
        <end position="69"/>
    </location>
</feature>
<evidence type="ECO:0000313" key="3">
    <source>
        <dbReference type="EMBL" id="KAJ2673401.1"/>
    </source>
</evidence>
<dbReference type="Gene3D" id="2.30.29.30">
    <property type="entry name" value="Pleckstrin-homology domain (PH domain)/Phosphotyrosine-binding domain (PTB)"/>
    <property type="match status" value="1"/>
</dbReference>
<dbReference type="SMART" id="SM00160">
    <property type="entry name" value="RanBD"/>
    <property type="match status" value="1"/>
</dbReference>
<evidence type="ECO:0000256" key="1">
    <source>
        <dbReference type="SAM" id="MobiDB-lite"/>
    </source>
</evidence>
<accession>A0A9W8FZV7</accession>
<organism evidence="3 4">
    <name type="scientific">Coemansia spiralis</name>
    <dbReference type="NCBI Taxonomy" id="417178"/>
    <lineage>
        <taxon>Eukaryota</taxon>
        <taxon>Fungi</taxon>
        <taxon>Fungi incertae sedis</taxon>
        <taxon>Zoopagomycota</taxon>
        <taxon>Kickxellomycotina</taxon>
        <taxon>Kickxellomycetes</taxon>
        <taxon>Kickxellales</taxon>
        <taxon>Kickxellaceae</taxon>
        <taxon>Coemansia</taxon>
    </lineage>
</organism>
<dbReference type="CDD" id="cd00835">
    <property type="entry name" value="RanBD_family"/>
    <property type="match status" value="1"/>
</dbReference>
<dbReference type="InterPro" id="IPR045255">
    <property type="entry name" value="RanBP1-like"/>
</dbReference>
<dbReference type="InterPro" id="IPR000156">
    <property type="entry name" value="Ran_bind_dom"/>
</dbReference>
<dbReference type="SUPFAM" id="SSF50729">
    <property type="entry name" value="PH domain-like"/>
    <property type="match status" value="1"/>
</dbReference>
<evidence type="ECO:0000259" key="2">
    <source>
        <dbReference type="PROSITE" id="PS50196"/>
    </source>
</evidence>
<dbReference type="OrthoDB" id="185618at2759"/>
<reference evidence="3" key="1">
    <citation type="submission" date="2022-07" db="EMBL/GenBank/DDBJ databases">
        <title>Phylogenomic reconstructions and comparative analyses of Kickxellomycotina fungi.</title>
        <authorList>
            <person name="Reynolds N.K."/>
            <person name="Stajich J.E."/>
            <person name="Barry K."/>
            <person name="Grigoriev I.V."/>
            <person name="Crous P."/>
            <person name="Smith M.E."/>
        </authorList>
    </citation>
    <scope>NUCLEOTIDE SEQUENCE</scope>
    <source>
        <strain evidence="3">NRRL 3115</strain>
    </source>
</reference>
<protein>
    <recommendedName>
        <fullName evidence="2">RanBD1 domain-containing protein</fullName>
    </recommendedName>
</protein>
<evidence type="ECO:0000313" key="4">
    <source>
        <dbReference type="Proteomes" id="UP001151518"/>
    </source>
</evidence>
<gene>
    <name evidence="3" type="ORF">GGI25_004736</name>
</gene>
<feature type="compositionally biased region" description="Low complexity" evidence="1">
    <location>
        <begin position="27"/>
        <end position="38"/>
    </location>
</feature>
<sequence>MTSETESIEHKRKRQDSIQGAEVLADTSSSSQASQASTPEPTVQPGSSPVKRPRANEEDDAVHSPNKPTSAVFGTKFSSGLGFASTAKPSGFAAYTASGFAKYAEEPAVKSPQGTKTFEDLLTAEGRESLASNAALSAVVPAMAQANVSPPPNIPIRTFEEDETCIYSSRSKLFELVDGNWKERGSGVFKINRHNEDGKRRLVMRTDQTFRLILNVGLFPGMKASCERRFVRFTIFDEAKAPVTFVLRFASEELADEALDNISRNIPETSEVAGGSDQQQSEEDEDEDEDETGEGTDQEVEEEVEEEEEAEDEVEEVAVEEEAENEEAEQEDEAEDEETEDEEAEDEAEDDEEAEDEIDEEEAEDEVGEEAEGEVDEDDADSADGQGSEDETAKAK</sequence>
<dbReference type="Proteomes" id="UP001151518">
    <property type="component" value="Unassembled WGS sequence"/>
</dbReference>
<feature type="compositionally biased region" description="Acidic residues" evidence="1">
    <location>
        <begin position="280"/>
        <end position="390"/>
    </location>
</feature>
<feature type="region of interest" description="Disordered" evidence="1">
    <location>
        <begin position="265"/>
        <end position="396"/>
    </location>
</feature>
<dbReference type="EMBL" id="JANBTW010000069">
    <property type="protein sequence ID" value="KAJ2673401.1"/>
    <property type="molecule type" value="Genomic_DNA"/>
</dbReference>
<feature type="domain" description="RanBD1" evidence="2">
    <location>
        <begin position="135"/>
        <end position="271"/>
    </location>
</feature>
<dbReference type="AlphaFoldDB" id="A0A9W8FZV7"/>
<dbReference type="PROSITE" id="PS50196">
    <property type="entry name" value="RANBD1"/>
    <property type="match status" value="1"/>
</dbReference>
<name>A0A9W8FZV7_9FUNG</name>